<gene>
    <name evidence="1" type="ORF">DPRO_1088</name>
</gene>
<dbReference type="KEGG" id="pprf:DPRO_1088"/>
<proteinExistence type="predicted"/>
<dbReference type="EMBL" id="LT907975">
    <property type="protein sequence ID" value="SOB57972.1"/>
    <property type="molecule type" value="Genomic_DNA"/>
</dbReference>
<name>A0A2C8F812_9BACT</name>
<evidence type="ECO:0000313" key="2">
    <source>
        <dbReference type="Proteomes" id="UP000219215"/>
    </source>
</evidence>
<protein>
    <submittedName>
        <fullName evidence="1">Uncharacterized protein</fullName>
    </submittedName>
</protein>
<dbReference type="OrthoDB" id="5459532at2"/>
<evidence type="ECO:0000313" key="1">
    <source>
        <dbReference type="EMBL" id="SOB57972.1"/>
    </source>
</evidence>
<dbReference type="RefSeq" id="WP_097011133.1">
    <property type="nucleotide sequence ID" value="NZ_LT907975.1"/>
</dbReference>
<accession>A0A2C8F812</accession>
<reference evidence="2" key="1">
    <citation type="submission" date="2017-09" db="EMBL/GenBank/DDBJ databases">
        <authorList>
            <person name="Regsiter A."/>
            <person name="William W."/>
        </authorList>
    </citation>
    <scope>NUCLEOTIDE SEQUENCE [LARGE SCALE GENOMIC DNA]</scope>
    <source>
        <strain evidence="2">500-1</strain>
    </source>
</reference>
<dbReference type="AlphaFoldDB" id="A0A2C8F812"/>
<organism evidence="1 2">
    <name type="scientific">Pseudodesulfovibrio profundus</name>
    <dbReference type="NCBI Taxonomy" id="57320"/>
    <lineage>
        <taxon>Bacteria</taxon>
        <taxon>Pseudomonadati</taxon>
        <taxon>Thermodesulfobacteriota</taxon>
        <taxon>Desulfovibrionia</taxon>
        <taxon>Desulfovibrionales</taxon>
        <taxon>Desulfovibrionaceae</taxon>
    </lineage>
</organism>
<dbReference type="Proteomes" id="UP000219215">
    <property type="component" value="Chromosome DPRO"/>
</dbReference>
<keyword evidence="2" id="KW-1185">Reference proteome</keyword>
<sequence>MTMAIGGFGSPAPFDRETFGAAVVSETLDIMNDSGGGSSLAPVDKASAEASLVSKTLDYMNQGASSGDSTGMAQSYDFQTSVLGAYAKGSIVNTMI</sequence>